<reference evidence="1 2" key="1">
    <citation type="submission" date="2019-03" db="EMBL/GenBank/DDBJ databases">
        <title>Genomic Encyclopedia of Archaeal and Bacterial Type Strains, Phase II (KMG-II): from individual species to whole genera.</title>
        <authorList>
            <person name="Goeker M."/>
        </authorList>
    </citation>
    <scope>NUCLEOTIDE SEQUENCE [LARGE SCALE GENOMIC DNA]</scope>
    <source>
        <strain evidence="1 2">DSM 19035</strain>
    </source>
</reference>
<keyword evidence="2" id="KW-1185">Reference proteome</keyword>
<dbReference type="PANTHER" id="PTHR31270">
    <property type="entry name" value="GLUTAMINYL-PEPTIDE CYCLOTRANSFERASE"/>
    <property type="match status" value="1"/>
</dbReference>
<dbReference type="InterPro" id="IPR015943">
    <property type="entry name" value="WD40/YVTN_repeat-like_dom_sf"/>
</dbReference>
<organism evidence="1 2">
    <name type="scientific">Pedobacter metabolipauper</name>
    <dbReference type="NCBI Taxonomy" id="425513"/>
    <lineage>
        <taxon>Bacteria</taxon>
        <taxon>Pseudomonadati</taxon>
        <taxon>Bacteroidota</taxon>
        <taxon>Sphingobacteriia</taxon>
        <taxon>Sphingobacteriales</taxon>
        <taxon>Sphingobacteriaceae</taxon>
        <taxon>Pedobacter</taxon>
    </lineage>
</organism>
<dbReference type="InterPro" id="IPR007788">
    <property type="entry name" value="QCT"/>
</dbReference>
<comment type="caution">
    <text evidence="1">The sequence shown here is derived from an EMBL/GenBank/DDBJ whole genome shotgun (WGS) entry which is preliminary data.</text>
</comment>
<keyword evidence="1" id="KW-0808">Transferase</keyword>
<dbReference type="GO" id="GO:0016603">
    <property type="term" value="F:glutaminyl-peptide cyclotransferase activity"/>
    <property type="evidence" value="ECO:0007669"/>
    <property type="project" value="InterPro"/>
</dbReference>
<dbReference type="Pfam" id="PF05096">
    <property type="entry name" value="Glu_cyclase_2"/>
    <property type="match status" value="1"/>
</dbReference>
<evidence type="ECO:0000313" key="2">
    <source>
        <dbReference type="Proteomes" id="UP000295620"/>
    </source>
</evidence>
<sequence length="277" mass="30912">MKRLLLFSIILFLGLQSCTDQRSTTDTGTVVLPQPKAIPNLAYEVKATLPHDKSLFTEGLFFHDGQLFESTGSPEDIAESKSMVGIMNTETGVFSAKAELDKSVYFGEGSVIFNDKLYQLTYKNQKGFIYDAKTFKKTGEFRYANLEGWGLTTDSTNLIMSDGTNKLTFINPATMQPVKSLSVLENDTPVDRLNELEYIKGYIYANVWLTNTIVKIDPATGKLVGKLDIGPVFFTEKSKNIAGMELNGIAYLPKTDRIYITGKLWSTIYEIELKSAQ</sequence>
<dbReference type="OrthoDB" id="9783700at2"/>
<accession>A0A4R6T3F2</accession>
<dbReference type="Gene3D" id="2.130.10.10">
    <property type="entry name" value="YVTN repeat-like/Quinoprotein amine dehydrogenase"/>
    <property type="match status" value="1"/>
</dbReference>
<dbReference type="RefSeq" id="WP_133574936.1">
    <property type="nucleotide sequence ID" value="NZ_SNYC01000003.1"/>
</dbReference>
<dbReference type="PANTHER" id="PTHR31270:SF1">
    <property type="entry name" value="GLUTAMINYL-PEPTIDE CYCLOTRANSFERASE"/>
    <property type="match status" value="1"/>
</dbReference>
<proteinExistence type="predicted"/>
<dbReference type="InterPro" id="IPR011044">
    <property type="entry name" value="Quino_amine_DH_bsu"/>
</dbReference>
<dbReference type="AlphaFoldDB" id="A0A4R6T3F2"/>
<gene>
    <name evidence="1" type="ORF">ATK78_1031</name>
</gene>
<dbReference type="PROSITE" id="PS51257">
    <property type="entry name" value="PROKAR_LIPOPROTEIN"/>
    <property type="match status" value="1"/>
</dbReference>
<dbReference type="SUPFAM" id="SSF50969">
    <property type="entry name" value="YVTN repeat-like/Quinoprotein amine dehydrogenase"/>
    <property type="match status" value="1"/>
</dbReference>
<dbReference type="EMBL" id="SNYC01000003">
    <property type="protein sequence ID" value="TDQ11901.1"/>
    <property type="molecule type" value="Genomic_DNA"/>
</dbReference>
<dbReference type="Proteomes" id="UP000295620">
    <property type="component" value="Unassembled WGS sequence"/>
</dbReference>
<evidence type="ECO:0000313" key="1">
    <source>
        <dbReference type="EMBL" id="TDQ11901.1"/>
    </source>
</evidence>
<protein>
    <submittedName>
        <fullName evidence="1">Glutamine cyclotransferase</fullName>
    </submittedName>
</protein>
<name>A0A4R6T3F2_9SPHI</name>